<dbReference type="AlphaFoldDB" id="A0A7W8LHR5"/>
<comment type="caution">
    <text evidence="1">The sequence shown here is derived from an EMBL/GenBank/DDBJ whole genome shotgun (WGS) entry which is preliminary data.</text>
</comment>
<reference evidence="1 2" key="1">
    <citation type="submission" date="2020-08" db="EMBL/GenBank/DDBJ databases">
        <title>Genomic Encyclopedia of Type Strains, Phase IV (KMG-V): Genome sequencing to study the core and pangenomes of soil and plant-associated prokaryotes.</title>
        <authorList>
            <person name="Whitman W."/>
        </authorList>
    </citation>
    <scope>NUCLEOTIDE SEQUENCE [LARGE SCALE GENOMIC DNA]</scope>
    <source>
        <strain evidence="1 2">JPY162</strain>
    </source>
</reference>
<evidence type="ECO:0000313" key="2">
    <source>
        <dbReference type="Proteomes" id="UP000592820"/>
    </source>
</evidence>
<evidence type="ECO:0008006" key="3">
    <source>
        <dbReference type="Google" id="ProtNLM"/>
    </source>
</evidence>
<dbReference type="EMBL" id="JACHDE010000078">
    <property type="protein sequence ID" value="MBB5406076.1"/>
    <property type="molecule type" value="Genomic_DNA"/>
</dbReference>
<dbReference type="Proteomes" id="UP000592820">
    <property type="component" value="Unassembled WGS sequence"/>
</dbReference>
<accession>A0A7W8LHR5</accession>
<gene>
    <name evidence="1" type="ORF">HDG41_008179</name>
</gene>
<sequence length="343" mass="40233">MHFSRIENRLKPKSSENLADPAVLIDDLKARKNIRLITAEEEEIFYKYIGGSINENEKFAFANHWPYIIQATRDRGYVYFSDDKQTRIYWHFRTVKDAIQVVIVNHFGIQSEKMVKTLADSARRRDIITIIKNVNSFEIKKWRNYGFDETIQPWSKYSFRDDNSYPENIYDISRILNFGENRNVNVTTKKIIRKFLRERSIVALPYSDGHQDAARQLLIEYAEYQENQGTDAKEEIIQAHDFIFSKKIKNKIVLTHIEDGIVLAISFLTQVGDVLFFNAIVNKNQSNLMRFLLWQAVEVSYTNHCLTKPIYLALQGSENRGQLGWKTHFYPAFQICKTHLTNA</sequence>
<dbReference type="RefSeq" id="WP_184229109.1">
    <property type="nucleotide sequence ID" value="NZ_JACHDE010000078.1"/>
</dbReference>
<organism evidence="1 2">
    <name type="scientific">Paraburkholderia youngii</name>
    <dbReference type="NCBI Taxonomy" id="2782701"/>
    <lineage>
        <taxon>Bacteria</taxon>
        <taxon>Pseudomonadati</taxon>
        <taxon>Pseudomonadota</taxon>
        <taxon>Betaproteobacteria</taxon>
        <taxon>Burkholderiales</taxon>
        <taxon>Burkholderiaceae</taxon>
        <taxon>Paraburkholderia</taxon>
    </lineage>
</organism>
<name>A0A7W8LHR5_9BURK</name>
<proteinExistence type="predicted"/>
<evidence type="ECO:0000313" key="1">
    <source>
        <dbReference type="EMBL" id="MBB5406076.1"/>
    </source>
</evidence>
<protein>
    <recommendedName>
        <fullName evidence="3">Phosphatidylglycerol lysyltransferase C-terminal domain-containing protein</fullName>
    </recommendedName>
</protein>